<evidence type="ECO:0000313" key="3">
    <source>
        <dbReference type="Proteomes" id="UP001054945"/>
    </source>
</evidence>
<gene>
    <name evidence="2" type="ORF">CEXT_808571</name>
</gene>
<reference evidence="2 3" key="1">
    <citation type="submission" date="2021-06" db="EMBL/GenBank/DDBJ databases">
        <title>Caerostris extrusa draft genome.</title>
        <authorList>
            <person name="Kono N."/>
            <person name="Arakawa K."/>
        </authorList>
    </citation>
    <scope>NUCLEOTIDE SEQUENCE [LARGE SCALE GENOMIC DNA]</scope>
</reference>
<proteinExistence type="predicted"/>
<feature type="region of interest" description="Disordered" evidence="1">
    <location>
        <begin position="1"/>
        <end position="37"/>
    </location>
</feature>
<organism evidence="2 3">
    <name type="scientific">Caerostris extrusa</name>
    <name type="common">Bark spider</name>
    <name type="synonym">Caerostris bankana</name>
    <dbReference type="NCBI Taxonomy" id="172846"/>
    <lineage>
        <taxon>Eukaryota</taxon>
        <taxon>Metazoa</taxon>
        <taxon>Ecdysozoa</taxon>
        <taxon>Arthropoda</taxon>
        <taxon>Chelicerata</taxon>
        <taxon>Arachnida</taxon>
        <taxon>Araneae</taxon>
        <taxon>Araneomorphae</taxon>
        <taxon>Entelegynae</taxon>
        <taxon>Araneoidea</taxon>
        <taxon>Araneidae</taxon>
        <taxon>Caerostris</taxon>
    </lineage>
</organism>
<keyword evidence="3" id="KW-1185">Reference proteome</keyword>
<accession>A0AAV4SYM2</accession>
<feature type="region of interest" description="Disordered" evidence="1">
    <location>
        <begin position="61"/>
        <end position="85"/>
    </location>
</feature>
<protein>
    <submittedName>
        <fullName evidence="2">Uncharacterized protein</fullName>
    </submittedName>
</protein>
<comment type="caution">
    <text evidence="2">The sequence shown here is derived from an EMBL/GenBank/DDBJ whole genome shotgun (WGS) entry which is preliminary data.</text>
</comment>
<sequence length="85" mass="9835">MIERRIERNEGKTDGRQEGRMEGRTERKLRKKGRRKDGRKAAFLFMALLFRVPHLAEEAINDRGSPDFTGNREFDNSKPGAGNYP</sequence>
<feature type="compositionally biased region" description="Basic and acidic residues" evidence="1">
    <location>
        <begin position="61"/>
        <end position="76"/>
    </location>
</feature>
<feature type="compositionally biased region" description="Basic residues" evidence="1">
    <location>
        <begin position="27"/>
        <end position="37"/>
    </location>
</feature>
<name>A0AAV4SYM2_CAEEX</name>
<dbReference type="Proteomes" id="UP001054945">
    <property type="component" value="Unassembled WGS sequence"/>
</dbReference>
<evidence type="ECO:0000256" key="1">
    <source>
        <dbReference type="SAM" id="MobiDB-lite"/>
    </source>
</evidence>
<evidence type="ECO:0000313" key="2">
    <source>
        <dbReference type="EMBL" id="GIY38124.1"/>
    </source>
</evidence>
<feature type="compositionally biased region" description="Basic and acidic residues" evidence="1">
    <location>
        <begin position="1"/>
        <end position="26"/>
    </location>
</feature>
<dbReference type="AlphaFoldDB" id="A0AAV4SYM2"/>
<dbReference type="EMBL" id="BPLR01010261">
    <property type="protein sequence ID" value="GIY38124.1"/>
    <property type="molecule type" value="Genomic_DNA"/>
</dbReference>